<dbReference type="SUPFAM" id="SSF53756">
    <property type="entry name" value="UDP-Glycosyltransferase/glycogen phosphorylase"/>
    <property type="match status" value="1"/>
</dbReference>
<dbReference type="EMBL" id="AXCW01000342">
    <property type="protein sequence ID" value="EYR62068.1"/>
    <property type="molecule type" value="Genomic_DNA"/>
</dbReference>
<accession>A0A021VLV6</accession>
<evidence type="ECO:0000313" key="2">
    <source>
        <dbReference type="Proteomes" id="UP000019753"/>
    </source>
</evidence>
<dbReference type="AlphaFoldDB" id="A0A021VLV6"/>
<protein>
    <recommendedName>
        <fullName evidence="3">D-inositol 3-phosphate glycosyltransferase</fullName>
    </recommendedName>
</protein>
<dbReference type="Gene3D" id="3.40.50.2000">
    <property type="entry name" value="Glycogen Phosphorylase B"/>
    <property type="match status" value="1"/>
</dbReference>
<dbReference type="Pfam" id="PF13692">
    <property type="entry name" value="Glyco_trans_1_4"/>
    <property type="match status" value="1"/>
</dbReference>
<evidence type="ECO:0008006" key="3">
    <source>
        <dbReference type="Google" id="ProtNLM"/>
    </source>
</evidence>
<evidence type="ECO:0000313" key="1">
    <source>
        <dbReference type="EMBL" id="EYR62068.1"/>
    </source>
</evidence>
<reference evidence="1 2" key="1">
    <citation type="submission" date="2014-01" db="EMBL/GenBank/DDBJ databases">
        <title>Actinotalea ferrariae CF5-4.</title>
        <authorList>
            <person name="Chen F."/>
            <person name="Li Y."/>
            <person name="Wang G."/>
        </authorList>
    </citation>
    <scope>NUCLEOTIDE SEQUENCE [LARGE SCALE GENOMIC DNA]</scope>
    <source>
        <strain evidence="1 2">CF5-4</strain>
    </source>
</reference>
<sequence length="350" mass="36635">MVHNSDGVNPYAAELASLLCRDGAPVTLVDAANSDSRPAAGVRWRRLLPKNFSHASPAAQVVALVRGLAATVAGSVLHGQVVLVAFTRFPAEDLVLAALAAAGRPVVLVVHNPVPREHESAPARFARRTLLTRALVVVIHAERLRGRLDTARRGPVVVCPHPPYLEVAPSGAADVVLDPTRSWVAFIGALRWDKGAGLLPEILAHVPEARRRGLGLVVCGRGSLPDAAWAAIRTSGVEVCDLTSAEPVPQDLLLEVLRHRPLVLAPYVAATQSGSVILALSLGCRVLAFDEGGIPDVLTADGLVPTGDVGAMGRAIGEGRGGTAVDEVPRWAEHAARSWTDVVQRAAASG</sequence>
<proteinExistence type="predicted"/>
<keyword evidence="2" id="KW-1185">Reference proteome</keyword>
<organism evidence="1 2">
    <name type="scientific">Actinotalea ferrariae CF5-4</name>
    <dbReference type="NCBI Taxonomy" id="948458"/>
    <lineage>
        <taxon>Bacteria</taxon>
        <taxon>Bacillati</taxon>
        <taxon>Actinomycetota</taxon>
        <taxon>Actinomycetes</taxon>
        <taxon>Micrococcales</taxon>
        <taxon>Cellulomonadaceae</taxon>
        <taxon>Actinotalea</taxon>
    </lineage>
</organism>
<comment type="caution">
    <text evidence="1">The sequence shown here is derived from an EMBL/GenBank/DDBJ whole genome shotgun (WGS) entry which is preliminary data.</text>
</comment>
<dbReference type="Proteomes" id="UP000019753">
    <property type="component" value="Unassembled WGS sequence"/>
</dbReference>
<gene>
    <name evidence="1" type="ORF">N866_12145</name>
</gene>
<name>A0A021VLV6_9CELL</name>